<evidence type="ECO:0000313" key="2">
    <source>
        <dbReference type="EMBL" id="SVE60255.1"/>
    </source>
</evidence>
<dbReference type="Gene3D" id="1.10.30.50">
    <property type="match status" value="1"/>
</dbReference>
<dbReference type="Pfam" id="PF01844">
    <property type="entry name" value="HNH"/>
    <property type="match status" value="1"/>
</dbReference>
<dbReference type="AlphaFoldDB" id="A0A383EVK7"/>
<proteinExistence type="predicted"/>
<evidence type="ECO:0000259" key="1">
    <source>
        <dbReference type="SMART" id="SM00507"/>
    </source>
</evidence>
<dbReference type="EMBL" id="UINC01228795">
    <property type="protein sequence ID" value="SVE60255.1"/>
    <property type="molecule type" value="Genomic_DNA"/>
</dbReference>
<protein>
    <recommendedName>
        <fullName evidence="1">HNH nuclease domain-containing protein</fullName>
    </recommendedName>
</protein>
<organism evidence="2">
    <name type="scientific">marine metagenome</name>
    <dbReference type="NCBI Taxonomy" id="408172"/>
    <lineage>
        <taxon>unclassified sequences</taxon>
        <taxon>metagenomes</taxon>
        <taxon>ecological metagenomes</taxon>
    </lineage>
</organism>
<feature type="domain" description="HNH nuclease" evidence="1">
    <location>
        <begin position="25"/>
        <end position="75"/>
    </location>
</feature>
<sequence>MSKKSQLRRKSRMEKVKGTFTKQDIQKIRVNLRDRCAYCNEPLKGKGCADHIISIFNGGSNFARNITLACRWCNLNKRTKSALGFLQWRKICGLKNRKGVVNGRRT</sequence>
<reference evidence="2" key="1">
    <citation type="submission" date="2018-05" db="EMBL/GenBank/DDBJ databases">
        <authorList>
            <person name="Lanie J.A."/>
            <person name="Ng W.-L."/>
            <person name="Kazmierczak K.M."/>
            <person name="Andrzejewski T.M."/>
            <person name="Davidsen T.M."/>
            <person name="Wayne K.J."/>
            <person name="Tettelin H."/>
            <person name="Glass J.I."/>
            <person name="Rusch D."/>
            <person name="Podicherti R."/>
            <person name="Tsui H.-C.T."/>
            <person name="Winkler M.E."/>
        </authorList>
    </citation>
    <scope>NUCLEOTIDE SEQUENCE</scope>
</reference>
<name>A0A383EVK7_9ZZZZ</name>
<dbReference type="CDD" id="cd00085">
    <property type="entry name" value="HNHc"/>
    <property type="match status" value="1"/>
</dbReference>
<dbReference type="InterPro" id="IPR002711">
    <property type="entry name" value="HNH"/>
</dbReference>
<accession>A0A383EVK7</accession>
<gene>
    <name evidence="2" type="ORF">METZ01_LOCUS513109</name>
</gene>
<dbReference type="InterPro" id="IPR003615">
    <property type="entry name" value="HNH_nuc"/>
</dbReference>
<dbReference type="SMART" id="SM00507">
    <property type="entry name" value="HNHc"/>
    <property type="match status" value="1"/>
</dbReference>